<keyword evidence="6 9" id="KW-0472">Membrane</keyword>
<feature type="transmembrane region" description="Helical" evidence="9">
    <location>
        <begin position="386"/>
        <end position="405"/>
    </location>
</feature>
<dbReference type="PANTHER" id="PTHR13533">
    <property type="entry name" value="N-ACETYLNEURAMINATE 9-O-ACETYLTRANSFERASE"/>
    <property type="match status" value="1"/>
</dbReference>
<feature type="transmembrane region" description="Helical" evidence="9">
    <location>
        <begin position="691"/>
        <end position="711"/>
    </location>
</feature>
<evidence type="ECO:0000256" key="6">
    <source>
        <dbReference type="ARBA" id="ARBA00023136"/>
    </source>
</evidence>
<dbReference type="InterPro" id="IPR012419">
    <property type="entry name" value="Cas1_AcylTrans_dom"/>
</dbReference>
<dbReference type="EMBL" id="LCWV01000025">
    <property type="protein sequence ID" value="PWI66434.1"/>
    <property type="molecule type" value="Genomic_DNA"/>
</dbReference>
<feature type="transmembrane region" description="Helical" evidence="9">
    <location>
        <begin position="524"/>
        <end position="542"/>
    </location>
</feature>
<feature type="transmembrane region" description="Helical" evidence="9">
    <location>
        <begin position="949"/>
        <end position="967"/>
    </location>
</feature>
<evidence type="ECO:0000259" key="11">
    <source>
        <dbReference type="Pfam" id="PF24536"/>
    </source>
</evidence>
<comment type="subcellular location">
    <subcellularLocation>
        <location evidence="1">Membrane</location>
        <topology evidence="1">Multi-pass membrane protein</topology>
    </subcellularLocation>
</comment>
<evidence type="ECO:0000256" key="4">
    <source>
        <dbReference type="ARBA" id="ARBA00022692"/>
    </source>
</evidence>
<feature type="transmembrane region" description="Helical" evidence="9">
    <location>
        <begin position="580"/>
        <end position="600"/>
    </location>
</feature>
<dbReference type="Proteomes" id="UP001287286">
    <property type="component" value="Unassembled WGS sequence"/>
</dbReference>
<sequence length="1093" mass="120534">MTVAGASTAMSALATRSLSVLIVLLVLLGAAFHGVLRHPDPHRCRQLLEDGSWLEPLDVNGTRAPFKNWQPRGCKLRQYSKEDIHQCMEHRHMVFSGDSTTRQVFWAMGRLLDRDKANERRRAAGIHESYDMEFDGIRMLQIWNPFLQVGEETKEQHDLTYQLNLWQEEKHNNVPVADQKSAALVLLGFGSWYALTMFHDDAVGNFSEAFLKVTDVMKTSDLPPFGSTPMVSRDGLGNEVFVAPVAPPFYDKLPPYRTGPKGVHEGEVEDIDRFLDSVADEKRIPLLRAYPALSRDQPAVMVDIADTGFHVIDSVAEVKATILLNARCNAKLHALNGFPYDGTCCTDYGRTTFVQSVLLGLGVLYVATCIVLEVFDMLGRNVGRPFFDMSACMFVTALLACFLADRTQVFAKGSKEYVASEFAILSFLAAVAGVVTIRRMSPPRSNSSTPPAALEDAPPLSRDQTDEWKGWMQAAILIYHWTGASRSLPIYICIRLMVAAYLFQVGYGHTVYFLTKKDFSFKRVAAVLLRLNLLSCALPYVMNTTYMLYYFAPLVSFWFAIVYATLAIGSGYNDTSNAVIAKIVMSAFAVASVFLFTPLSEWVFAILRSVFRIDWDLHEWQFRVSLDILIVYVGMLAGMASVRSKLWNRLLVGTKFSGFIGLVIMAGYWYLSNGHFAVKQDYNWWHPYASFAPIIAFIAARNIAAPVRVFYSKAFAWLGRCSLETFTLQFHIFLASDTKGILLLDGLTGDGSLAADRWRHLVVIVPFFLWLSHTTAEATGHLTKLLTSTSAEQDKPEGASDSESLLPGPASLGQLKVLPILGQLMPRAVLNDLRVRMTVLLVLMWLLNLVCTDLTWCGAPDVVLSNDHVLAMFVFLQLCFGIVAFVTPSGMATCPERQAKPAPTFSSCVHAEAPITGTVLDLVRVAVPDKGGRGQAKSMQNPRGAARTFGAWIACALLVSSVSGVALPEPVPLPASQPASAPVTPPAHSAPGSPDWDFNHDYINTVNCLMPGTCSKATNECTFRRTMSRGYDIPETDPRYGVEARVKCKAGKCGVDGGPCFVLAYAFEDYATCAREGIGADERPHRASSPISS</sequence>
<feature type="domain" description="NXPE C-terminal" evidence="11">
    <location>
        <begin position="69"/>
        <end position="118"/>
    </location>
</feature>
<evidence type="ECO:0000256" key="1">
    <source>
        <dbReference type="ARBA" id="ARBA00004141"/>
    </source>
</evidence>
<feature type="transmembrane region" description="Helical" evidence="9">
    <location>
        <begin position="548"/>
        <end position="568"/>
    </location>
</feature>
<evidence type="ECO:0000256" key="3">
    <source>
        <dbReference type="ARBA" id="ARBA00022679"/>
    </source>
</evidence>
<reference evidence="12 15" key="4">
    <citation type="journal article" date="2024" name="Microbiol. Resour. Announc.">
        <title>Genome annotations for the ascomycete fungi Trichoderma harzianum, Trichoderma aggressivum, and Purpureocillium lilacinum.</title>
        <authorList>
            <person name="Beijen E.P.W."/>
            <person name="Ohm R.A."/>
        </authorList>
    </citation>
    <scope>NUCLEOTIDE SEQUENCE [LARGE SCALE GENOMIC DNA]</scope>
    <source>
        <strain evidence="12 15">CBS 150709</strain>
    </source>
</reference>
<keyword evidence="15" id="KW-1185">Reference proteome</keyword>
<gene>
    <name evidence="13" type="ORF">PCL_05132</name>
    <name evidence="12" type="ORF">Purlil1_8816</name>
</gene>
<name>A0A2U3DW32_PURLI</name>
<feature type="transmembrane region" description="Helical" evidence="9">
    <location>
        <begin position="620"/>
        <end position="638"/>
    </location>
</feature>
<feature type="transmembrane region" description="Helical" evidence="9">
    <location>
        <begin position="868"/>
        <end position="887"/>
    </location>
</feature>
<evidence type="ECO:0000313" key="12">
    <source>
        <dbReference type="EMBL" id="KAK4086866.1"/>
    </source>
</evidence>
<evidence type="ECO:0000256" key="9">
    <source>
        <dbReference type="SAM" id="Phobius"/>
    </source>
</evidence>
<dbReference type="Pfam" id="PF07779">
    <property type="entry name" value="Cas1_AcylT"/>
    <property type="match status" value="1"/>
</dbReference>
<evidence type="ECO:0000256" key="7">
    <source>
        <dbReference type="ARBA" id="ARBA00023180"/>
    </source>
</evidence>
<dbReference type="Pfam" id="PF24536">
    <property type="entry name" value="NXPE4_C"/>
    <property type="match status" value="1"/>
</dbReference>
<comment type="similarity">
    <text evidence="2">Belongs to the PC-esterase family. CASD1 subfamily.</text>
</comment>
<reference evidence="13" key="1">
    <citation type="submission" date="2015-05" db="EMBL/GenBank/DDBJ databases">
        <authorList>
            <person name="Wang D.B."/>
            <person name="Wang M."/>
        </authorList>
    </citation>
    <scope>NUCLEOTIDE SEQUENCE</scope>
    <source>
        <strain evidence="13">36-1</strain>
    </source>
</reference>
<evidence type="ECO:0000259" key="10">
    <source>
        <dbReference type="Pfam" id="PF07779"/>
    </source>
</evidence>
<evidence type="ECO:0000256" key="8">
    <source>
        <dbReference type="SAM" id="MobiDB-lite"/>
    </source>
</evidence>
<evidence type="ECO:0000313" key="15">
    <source>
        <dbReference type="Proteomes" id="UP001287286"/>
    </source>
</evidence>
<evidence type="ECO:0000313" key="13">
    <source>
        <dbReference type="EMBL" id="PWI66434.1"/>
    </source>
</evidence>
<feature type="region of interest" description="Disordered" evidence="8">
    <location>
        <begin position="441"/>
        <end position="461"/>
    </location>
</feature>
<dbReference type="EMBL" id="JAWRVI010000037">
    <property type="protein sequence ID" value="KAK4086866.1"/>
    <property type="molecule type" value="Genomic_DNA"/>
</dbReference>
<dbReference type="InterPro" id="IPR057106">
    <property type="entry name" value="NXPE4_C"/>
</dbReference>
<comment type="caution">
    <text evidence="13">The sequence shown here is derived from an EMBL/GenBank/DDBJ whole genome shotgun (WGS) entry which is preliminary data.</text>
</comment>
<proteinExistence type="inferred from homology"/>
<dbReference type="GO" id="GO:0005975">
    <property type="term" value="P:carbohydrate metabolic process"/>
    <property type="evidence" value="ECO:0007669"/>
    <property type="project" value="UniProtKB-ARBA"/>
</dbReference>
<feature type="domain" description="Cas1p 10 TM acyl transferase" evidence="10">
    <location>
        <begin position="339"/>
        <end position="793"/>
    </location>
</feature>
<dbReference type="Proteomes" id="UP000245956">
    <property type="component" value="Unassembled WGS sequence"/>
</dbReference>
<reference evidence="12" key="3">
    <citation type="submission" date="2023-11" db="EMBL/GenBank/DDBJ databases">
        <authorList>
            <person name="Beijen E."/>
            <person name="Ohm R.A."/>
        </authorList>
    </citation>
    <scope>NUCLEOTIDE SEQUENCE</scope>
    <source>
        <strain evidence="12">CBS 150709</strain>
    </source>
</reference>
<feature type="transmembrane region" description="Helical" evidence="9">
    <location>
        <begin position="353"/>
        <end position="374"/>
    </location>
</feature>
<feature type="transmembrane region" description="Helical" evidence="9">
    <location>
        <begin position="650"/>
        <end position="671"/>
    </location>
</feature>
<dbReference type="PANTHER" id="PTHR13533:SF1">
    <property type="entry name" value="N-ACETYLNEURAMINATE 9-O-ACETYLTRANSFERASE"/>
    <property type="match status" value="1"/>
</dbReference>
<keyword evidence="3" id="KW-0808">Transferase</keyword>
<feature type="transmembrane region" description="Helical" evidence="9">
    <location>
        <begin position="417"/>
        <end position="437"/>
    </location>
</feature>
<dbReference type="GO" id="GO:0016020">
    <property type="term" value="C:membrane"/>
    <property type="evidence" value="ECO:0007669"/>
    <property type="project" value="UniProtKB-SubCell"/>
</dbReference>
<organism evidence="13 14">
    <name type="scientific">Purpureocillium lilacinum</name>
    <name type="common">Paecilomyces lilacinus</name>
    <dbReference type="NCBI Taxonomy" id="33203"/>
    <lineage>
        <taxon>Eukaryota</taxon>
        <taxon>Fungi</taxon>
        <taxon>Dikarya</taxon>
        <taxon>Ascomycota</taxon>
        <taxon>Pezizomycotina</taxon>
        <taxon>Sordariomycetes</taxon>
        <taxon>Hypocreomycetidae</taxon>
        <taxon>Hypocreales</taxon>
        <taxon>Ophiocordycipitaceae</taxon>
        <taxon>Purpureocillium</taxon>
    </lineage>
</organism>
<dbReference type="GO" id="GO:0016740">
    <property type="term" value="F:transferase activity"/>
    <property type="evidence" value="ECO:0007669"/>
    <property type="project" value="UniProtKB-KW"/>
</dbReference>
<feature type="transmembrane region" description="Helical" evidence="9">
    <location>
        <begin position="835"/>
        <end position="856"/>
    </location>
</feature>
<evidence type="ECO:0000256" key="5">
    <source>
        <dbReference type="ARBA" id="ARBA00022989"/>
    </source>
</evidence>
<accession>A0A2U3DW32</accession>
<keyword evidence="5 9" id="KW-1133">Transmembrane helix</keyword>
<protein>
    <submittedName>
        <fullName evidence="13">Uncharacterized protein</fullName>
    </submittedName>
</protein>
<evidence type="ECO:0000313" key="14">
    <source>
        <dbReference type="Proteomes" id="UP000245956"/>
    </source>
</evidence>
<evidence type="ECO:0000256" key="2">
    <source>
        <dbReference type="ARBA" id="ARBA00010666"/>
    </source>
</evidence>
<dbReference type="GO" id="GO:0005794">
    <property type="term" value="C:Golgi apparatus"/>
    <property type="evidence" value="ECO:0007669"/>
    <property type="project" value="UniProtKB-ARBA"/>
</dbReference>
<keyword evidence="7" id="KW-0325">Glycoprotein</keyword>
<keyword evidence="4 9" id="KW-0812">Transmembrane</keyword>
<reference evidence="13 14" key="2">
    <citation type="journal article" date="2016" name="Front. Microbiol.">
        <title>Genome and transcriptome sequences reveal the specific parasitism of the nematophagous Purpureocillium lilacinum 36-1.</title>
        <authorList>
            <person name="Xie J."/>
            <person name="Li S."/>
            <person name="Mo C."/>
            <person name="Xiao X."/>
            <person name="Peng D."/>
            <person name="Wang G."/>
            <person name="Xiao Y."/>
        </authorList>
    </citation>
    <scope>NUCLEOTIDE SEQUENCE [LARGE SCALE GENOMIC DNA]</scope>
    <source>
        <strain evidence="13 14">36-1</strain>
    </source>
</reference>
<dbReference type="AlphaFoldDB" id="A0A2U3DW32"/>